<accession>A0A2N1MK25</accession>
<dbReference type="AlphaFoldDB" id="A0A2N1MK25"/>
<gene>
    <name evidence="1" type="ORF">RhiirC2_791023</name>
</gene>
<evidence type="ECO:0000313" key="1">
    <source>
        <dbReference type="EMBL" id="PKK61994.1"/>
    </source>
</evidence>
<reference evidence="1 2" key="2">
    <citation type="submission" date="2017-10" db="EMBL/GenBank/DDBJ databases">
        <title>Extensive intraspecific genome diversity in a model arbuscular mycorrhizal fungus.</title>
        <authorList>
            <person name="Chen E.C.H."/>
            <person name="Morin E."/>
            <person name="Baudet D."/>
            <person name="Noel J."/>
            <person name="Ndikumana S."/>
            <person name="Charron P."/>
            <person name="St-Onge C."/>
            <person name="Giorgi J."/>
            <person name="Grigoriev I.V."/>
            <person name="Roux C."/>
            <person name="Martin F.M."/>
            <person name="Corradi N."/>
        </authorList>
    </citation>
    <scope>NUCLEOTIDE SEQUENCE [LARGE SCALE GENOMIC DNA]</scope>
    <source>
        <strain evidence="1 2">C2</strain>
    </source>
</reference>
<name>A0A2N1MK25_9GLOM</name>
<organism evidence="1 2">
    <name type="scientific">Rhizophagus irregularis</name>
    <dbReference type="NCBI Taxonomy" id="588596"/>
    <lineage>
        <taxon>Eukaryota</taxon>
        <taxon>Fungi</taxon>
        <taxon>Fungi incertae sedis</taxon>
        <taxon>Mucoromycota</taxon>
        <taxon>Glomeromycotina</taxon>
        <taxon>Glomeromycetes</taxon>
        <taxon>Glomerales</taxon>
        <taxon>Glomeraceae</taxon>
        <taxon>Rhizophagus</taxon>
    </lineage>
</organism>
<dbReference type="VEuPathDB" id="FungiDB:RhiirA1_466603"/>
<reference evidence="1 2" key="1">
    <citation type="submission" date="2016-04" db="EMBL/GenBank/DDBJ databases">
        <title>Genome analyses suggest a sexual origin of heterokaryosis in a supposedly ancient asexual fungus.</title>
        <authorList>
            <person name="Ropars J."/>
            <person name="Sedzielewska K."/>
            <person name="Noel J."/>
            <person name="Charron P."/>
            <person name="Farinelli L."/>
            <person name="Marton T."/>
            <person name="Kruger M."/>
            <person name="Pelin A."/>
            <person name="Brachmann A."/>
            <person name="Corradi N."/>
        </authorList>
    </citation>
    <scope>NUCLEOTIDE SEQUENCE [LARGE SCALE GENOMIC DNA]</scope>
    <source>
        <strain evidence="1 2">C2</strain>
    </source>
</reference>
<evidence type="ECO:0000313" key="2">
    <source>
        <dbReference type="Proteomes" id="UP000233469"/>
    </source>
</evidence>
<dbReference type="EMBL" id="LLXL01002054">
    <property type="protein sequence ID" value="PKK61994.1"/>
    <property type="molecule type" value="Genomic_DNA"/>
</dbReference>
<dbReference type="Proteomes" id="UP000233469">
    <property type="component" value="Unassembled WGS sequence"/>
</dbReference>
<protein>
    <submittedName>
        <fullName evidence="1">Uncharacterized protein</fullName>
    </submittedName>
</protein>
<sequence length="155" mass="17839">MASKSVNSINTRKISSDHDKVLTNNKIKPIIQLRNFFKFMNSWIYSEFFKKTSTQRLTTSSKIISKNNCYVIIESLWIGQFVNLLHDSITSEISDISRNILDDSDENNVKGDEINDSGNNKRAGEDKYDYNIYDILSMDNGNNNDTSLLFNALYM</sequence>
<dbReference type="VEuPathDB" id="FungiDB:RhiirFUN_024068"/>
<comment type="caution">
    <text evidence="1">The sequence shown here is derived from an EMBL/GenBank/DDBJ whole genome shotgun (WGS) entry which is preliminary data.</text>
</comment>
<proteinExistence type="predicted"/>